<dbReference type="Proteomes" id="UP000095230">
    <property type="component" value="Unassembled WGS sequence"/>
</dbReference>
<organism evidence="2 3">
    <name type="scientific">Shewanella colwelliana</name>
    <name type="common">Alteromonas colwelliana</name>
    <dbReference type="NCBI Taxonomy" id="23"/>
    <lineage>
        <taxon>Bacteria</taxon>
        <taxon>Pseudomonadati</taxon>
        <taxon>Pseudomonadota</taxon>
        <taxon>Gammaproteobacteria</taxon>
        <taxon>Alteromonadales</taxon>
        <taxon>Shewanellaceae</taxon>
        <taxon>Shewanella</taxon>
    </lineage>
</organism>
<sequence>MKKLLLALPLTALLTACGSDSVEDIAKNYCKAVTSMNWKEAEQYAYADPIRNRENMHKQDMGKYAQVFMNQNCTPTKVEGAEDSGSRTVYFGDSKLDHVALQWDTEQEKFLVMYDGFKADLKLY</sequence>
<dbReference type="OrthoDB" id="9960211at2"/>
<keyword evidence="1" id="KW-0732">Signal</keyword>
<dbReference type="EMBL" id="MCBT01000024">
    <property type="protein sequence ID" value="OEG74149.1"/>
    <property type="molecule type" value="Genomic_DNA"/>
</dbReference>
<feature type="signal peptide" evidence="1">
    <location>
        <begin position="1"/>
        <end position="18"/>
    </location>
</feature>
<dbReference type="AlphaFoldDB" id="A0A1E5IUB5"/>
<protein>
    <recommendedName>
        <fullName evidence="4">Lipoprotein</fullName>
    </recommendedName>
</protein>
<evidence type="ECO:0000313" key="2">
    <source>
        <dbReference type="EMBL" id="OEG74149.1"/>
    </source>
</evidence>
<dbReference type="RefSeq" id="WP_069670949.1">
    <property type="nucleotide sequence ID" value="NZ_MCBT01000024.1"/>
</dbReference>
<evidence type="ECO:0000313" key="3">
    <source>
        <dbReference type="Proteomes" id="UP000095230"/>
    </source>
</evidence>
<proteinExistence type="predicted"/>
<accession>A0A1E5IUB5</accession>
<feature type="chain" id="PRO_5009179313" description="Lipoprotein" evidence="1">
    <location>
        <begin position="19"/>
        <end position="124"/>
    </location>
</feature>
<name>A0A1E5IUB5_SHECO</name>
<comment type="caution">
    <text evidence="2">The sequence shown here is derived from an EMBL/GenBank/DDBJ whole genome shotgun (WGS) entry which is preliminary data.</text>
</comment>
<evidence type="ECO:0000256" key="1">
    <source>
        <dbReference type="SAM" id="SignalP"/>
    </source>
</evidence>
<gene>
    <name evidence="2" type="ORF">BEL05_00690</name>
</gene>
<evidence type="ECO:0008006" key="4">
    <source>
        <dbReference type="Google" id="ProtNLM"/>
    </source>
</evidence>
<reference evidence="2 3" key="1">
    <citation type="submission" date="2016-07" db="EMBL/GenBank/DDBJ databases">
        <title>Whole-genome of two Shewanella species isolated from a digestive organ of sea cucumber Apostichopus japonicus Selenka 1867.</title>
        <authorList>
            <person name="Hong H.-H."/>
            <person name="Choi H."/>
            <person name="Cheon S."/>
            <person name="Oh J.-S."/>
            <person name="Lee H.-G."/>
            <person name="Park C."/>
        </authorList>
    </citation>
    <scope>NUCLEOTIDE SEQUENCE [LARGE SCALE GENOMIC DNA]</scope>
    <source>
        <strain evidence="2 3">CSB03KR</strain>
    </source>
</reference>